<evidence type="ECO:0000313" key="1">
    <source>
        <dbReference type="EMBL" id="AYV85027.1"/>
    </source>
</evidence>
<gene>
    <name evidence="1" type="ORF">Satyrvirus2_38</name>
</gene>
<proteinExistence type="predicted"/>
<dbReference type="EMBL" id="MK072438">
    <property type="protein sequence ID" value="AYV85027.1"/>
    <property type="molecule type" value="Genomic_DNA"/>
</dbReference>
<reference evidence="1" key="1">
    <citation type="submission" date="2018-10" db="EMBL/GenBank/DDBJ databases">
        <title>Hidden diversity of soil giant viruses.</title>
        <authorList>
            <person name="Schulz F."/>
            <person name="Alteio L."/>
            <person name="Goudeau D."/>
            <person name="Ryan E.M."/>
            <person name="Malmstrom R.R."/>
            <person name="Blanchard J."/>
            <person name="Woyke T."/>
        </authorList>
    </citation>
    <scope>NUCLEOTIDE SEQUENCE</scope>
    <source>
        <strain evidence="1">SAV1</strain>
    </source>
</reference>
<name>A0A3G5ACZ2_9VIRU</name>
<sequence length="211" mass="24487">MLKLFAGILCGVSLYSIYDDYRRRQEFNKNFMNTKKIDDKELIKGVITTTTGATTGATIGAHKKYPFFRKDIYVKKKIKFYDRYNIQNLYNIHIWNQKIIEYWCMTKSIVYQPNYTEINGTELVLNDNSKIYYTKNKIYNIFGDKKIIKRYIPNNSEIAILGKLNSSKYEADVIGSESDIINYVASMHGISNTKSIILFAILLLSASVVLY</sequence>
<protein>
    <submittedName>
        <fullName evidence="1">Uncharacterized protein</fullName>
    </submittedName>
</protein>
<accession>A0A3G5ACZ2</accession>
<organism evidence="1">
    <name type="scientific">Satyrvirus sp</name>
    <dbReference type="NCBI Taxonomy" id="2487771"/>
    <lineage>
        <taxon>Viruses</taxon>
        <taxon>Varidnaviria</taxon>
        <taxon>Bamfordvirae</taxon>
        <taxon>Nucleocytoviricota</taxon>
        <taxon>Megaviricetes</taxon>
        <taxon>Imitervirales</taxon>
        <taxon>Mimiviridae</taxon>
        <taxon>Megamimivirinae</taxon>
    </lineage>
</organism>